<feature type="domain" description="Phosphatidic acid phosphatase type 2/haloperoxidase" evidence="8">
    <location>
        <begin position="84"/>
        <end position="219"/>
    </location>
</feature>
<dbReference type="Pfam" id="PF01569">
    <property type="entry name" value="PAP2"/>
    <property type="match status" value="1"/>
</dbReference>
<reference evidence="10 11" key="1">
    <citation type="submission" date="2024-04" db="EMBL/GenBank/DDBJ databases">
        <title>Tritrichomonas musculus Genome.</title>
        <authorList>
            <person name="Alves-Ferreira E."/>
            <person name="Grigg M."/>
            <person name="Lorenzi H."/>
            <person name="Galac M."/>
        </authorList>
    </citation>
    <scope>NUCLEOTIDE SEQUENCE [LARGE SCALE GENOMIC DNA]</scope>
    <source>
        <strain evidence="10 11">EAF2021</strain>
    </source>
</reference>
<evidence type="ECO:0000256" key="2">
    <source>
        <dbReference type="ARBA" id="ARBA00008816"/>
    </source>
</evidence>
<feature type="transmembrane region" description="Helical" evidence="7">
    <location>
        <begin position="50"/>
        <end position="68"/>
    </location>
</feature>
<dbReference type="Gene3D" id="1.20.144.10">
    <property type="entry name" value="Phosphatidic acid phosphatase type 2/haloperoxidase"/>
    <property type="match status" value="1"/>
</dbReference>
<evidence type="ECO:0000256" key="4">
    <source>
        <dbReference type="ARBA" id="ARBA00022989"/>
    </source>
</evidence>
<feature type="transmembrane region" description="Helical" evidence="7">
    <location>
        <begin position="179"/>
        <end position="197"/>
    </location>
</feature>
<dbReference type="SUPFAM" id="SSF48317">
    <property type="entry name" value="Acid phosphatase/Vanadium-dependent haloperoxidase"/>
    <property type="match status" value="1"/>
</dbReference>
<evidence type="ECO:0000256" key="1">
    <source>
        <dbReference type="ARBA" id="ARBA00004141"/>
    </source>
</evidence>
<dbReference type="EMBL" id="JAPFFF010000017">
    <property type="protein sequence ID" value="KAK8863969.1"/>
    <property type="molecule type" value="Genomic_DNA"/>
</dbReference>
<dbReference type="PANTHER" id="PTHR10165">
    <property type="entry name" value="LIPID PHOSPHATE PHOSPHATASE"/>
    <property type="match status" value="1"/>
</dbReference>
<keyword evidence="4 7" id="KW-1133">Transmembrane helix</keyword>
<accession>A0ABR2IJX1</accession>
<proteinExistence type="inferred from homology"/>
<evidence type="ECO:0000259" key="8">
    <source>
        <dbReference type="Pfam" id="PF01569"/>
    </source>
</evidence>
<protein>
    <recommendedName>
        <fullName evidence="8">Phosphatidic acid phosphatase type 2/haloperoxidase domain-containing protein</fullName>
    </recommendedName>
</protein>
<evidence type="ECO:0000256" key="5">
    <source>
        <dbReference type="ARBA" id="ARBA00023136"/>
    </source>
</evidence>
<gene>
    <name evidence="10" type="ORF">M9Y10_011663</name>
    <name evidence="9" type="ORF">M9Y10_033246</name>
</gene>
<keyword evidence="3 7" id="KW-0812">Transmembrane</keyword>
<feature type="transmembrane region" description="Helical" evidence="7">
    <location>
        <begin position="80"/>
        <end position="105"/>
    </location>
</feature>
<keyword evidence="5 7" id="KW-0472">Membrane</keyword>
<comment type="caution">
    <text evidence="10">The sequence shown here is derived from an EMBL/GenBank/DDBJ whole genome shotgun (WGS) entry which is preliminary data.</text>
</comment>
<dbReference type="InterPro" id="IPR043216">
    <property type="entry name" value="PAP-like"/>
</dbReference>
<name>A0ABR2IJX1_9EUKA</name>
<comment type="subcellular location">
    <subcellularLocation>
        <location evidence="1">Membrane</location>
        <topology evidence="1">Multi-pass membrane protein</topology>
    </subcellularLocation>
</comment>
<comment type="similarity">
    <text evidence="2">Belongs to the PA-phosphatase related phosphoesterase family.</text>
</comment>
<keyword evidence="11" id="KW-1185">Reference proteome</keyword>
<evidence type="ECO:0000313" key="9">
    <source>
        <dbReference type="EMBL" id="KAK8834166.1"/>
    </source>
</evidence>
<dbReference type="PANTHER" id="PTHR10165:SF35">
    <property type="entry name" value="RE23632P"/>
    <property type="match status" value="1"/>
</dbReference>
<evidence type="ECO:0000313" key="10">
    <source>
        <dbReference type="EMBL" id="KAK8863969.1"/>
    </source>
</evidence>
<evidence type="ECO:0000256" key="3">
    <source>
        <dbReference type="ARBA" id="ARBA00022692"/>
    </source>
</evidence>
<evidence type="ECO:0000313" key="11">
    <source>
        <dbReference type="Proteomes" id="UP001470230"/>
    </source>
</evidence>
<feature type="transmembrane region" description="Helical" evidence="7">
    <location>
        <begin position="147"/>
        <end position="167"/>
    </location>
</feature>
<feature type="transmembrane region" description="Helical" evidence="7">
    <location>
        <begin position="203"/>
        <end position="222"/>
    </location>
</feature>
<feature type="transmembrane region" description="Helical" evidence="7">
    <location>
        <begin position="12"/>
        <end position="30"/>
    </location>
</feature>
<sequence>MAFVIVDGIISIAIFIIALVLNLIHVDPLYIYPETLPSDAPRRNEFCQVWLFFVLIVVIPLAIIVLQYDFRRPDFTISNLLYPLIYYLFTVSLVSIICSSVHLLIGTPRPDSVEQCRTVNVSYWTCSTVLSKSQLVSQFHSFPSIEAALAMASAVFLGNLFASYGNSFSELLSITVRSIPYLWAVMVGSLSIALSMYRISDVLAGFLIGFIIASWASSTINHEETRRGNRKKADSDSGVGAYEKPNI</sequence>
<evidence type="ECO:0000256" key="6">
    <source>
        <dbReference type="SAM" id="MobiDB-lite"/>
    </source>
</evidence>
<feature type="compositionally biased region" description="Basic and acidic residues" evidence="6">
    <location>
        <begin position="224"/>
        <end position="235"/>
    </location>
</feature>
<dbReference type="EMBL" id="JAPFFF010000483">
    <property type="protein sequence ID" value="KAK8834166.1"/>
    <property type="molecule type" value="Genomic_DNA"/>
</dbReference>
<dbReference type="InterPro" id="IPR036938">
    <property type="entry name" value="PAP2/HPO_sf"/>
</dbReference>
<evidence type="ECO:0000256" key="7">
    <source>
        <dbReference type="SAM" id="Phobius"/>
    </source>
</evidence>
<dbReference type="Proteomes" id="UP001470230">
    <property type="component" value="Unassembled WGS sequence"/>
</dbReference>
<dbReference type="InterPro" id="IPR000326">
    <property type="entry name" value="PAP2/HPO"/>
</dbReference>
<organism evidence="10 11">
    <name type="scientific">Tritrichomonas musculus</name>
    <dbReference type="NCBI Taxonomy" id="1915356"/>
    <lineage>
        <taxon>Eukaryota</taxon>
        <taxon>Metamonada</taxon>
        <taxon>Parabasalia</taxon>
        <taxon>Tritrichomonadida</taxon>
        <taxon>Tritrichomonadidae</taxon>
        <taxon>Tritrichomonas</taxon>
    </lineage>
</organism>
<feature type="region of interest" description="Disordered" evidence="6">
    <location>
        <begin position="224"/>
        <end position="247"/>
    </location>
</feature>